<dbReference type="PANTHER" id="PTHR30483">
    <property type="entry name" value="LEUCINE-SPECIFIC-BINDING PROTEIN"/>
    <property type="match status" value="1"/>
</dbReference>
<evidence type="ECO:0000256" key="2">
    <source>
        <dbReference type="ARBA" id="ARBA00022729"/>
    </source>
</evidence>
<dbReference type="Pfam" id="PF13458">
    <property type="entry name" value="Peripla_BP_6"/>
    <property type="match status" value="1"/>
</dbReference>
<keyword evidence="3" id="KW-0813">Transport</keyword>
<dbReference type="SUPFAM" id="SSF53822">
    <property type="entry name" value="Periplasmic binding protein-like I"/>
    <property type="match status" value="1"/>
</dbReference>
<feature type="region of interest" description="Disordered" evidence="4">
    <location>
        <begin position="38"/>
        <end position="63"/>
    </location>
</feature>
<evidence type="ECO:0000256" key="1">
    <source>
        <dbReference type="ARBA" id="ARBA00010062"/>
    </source>
</evidence>
<reference evidence="6 7" key="1">
    <citation type="submission" date="2018-04" db="EMBL/GenBank/DDBJ databases">
        <title>Genomic Encyclopedia of Type Strains, Phase III (KMG-III): the genomes of soil and plant-associated and newly described type strains.</title>
        <authorList>
            <person name="Whitman W."/>
        </authorList>
    </citation>
    <scope>NUCLEOTIDE SEQUENCE [LARGE SCALE GENOMIC DNA]</scope>
    <source>
        <strain evidence="6 7">NW12</strain>
    </source>
</reference>
<dbReference type="CDD" id="cd06339">
    <property type="entry name" value="PBP1_YraM_LppC_lipoprotein-like"/>
    <property type="match status" value="1"/>
</dbReference>
<protein>
    <submittedName>
        <fullName evidence="6">Amino acid/amide ABC transporter substrate-binding protein (HAAT family)</fullName>
    </submittedName>
</protein>
<evidence type="ECO:0000256" key="3">
    <source>
        <dbReference type="ARBA" id="ARBA00022970"/>
    </source>
</evidence>
<dbReference type="Gene3D" id="3.40.50.2300">
    <property type="match status" value="2"/>
</dbReference>
<dbReference type="RefSeq" id="WP_107932201.1">
    <property type="nucleotide sequence ID" value="NZ_PZZN01000002.1"/>
</dbReference>
<dbReference type="AlphaFoldDB" id="A0A2T4YQT7"/>
<dbReference type="InterPro" id="IPR028082">
    <property type="entry name" value="Peripla_BP_I"/>
</dbReference>
<sequence>MADAATIGQSARHRMRAFGRSAALTLACLLGACQTIVPRGPVEPSQQRPTTRPTDTPTIGVETGIPRDAERNRVALLVPLSGSNAGVGTSIANATMMALLDTQNQRVRITNYDTATGAAAAAQRAIAEGAQLILGPLLSEDVRTVAPIARAAGVPVLSFSNDLGVAGNGAYLMGYVPTQSISRVVDFARERGVSNFAGLVPNGLYGERASTAFLRAVEGAGGQVVSLQTYGRTAGGVSGAVTRLAAKAPYDAVLIADSGSTAASAAALVKRGAGASTRILGTELWNSESSVAAKPALNGAWYASVSDTLYRQYAAKYRARFGSGPYRLSSLGYDSVLLTVRIARDWKPGTAFPVSRLRDGDGFSGIDGAFRFGRDNVAERALEVKEIRGGTTSVVSPAPTGFGK</sequence>
<comment type="caution">
    <text evidence="6">The sequence shown here is derived from an EMBL/GenBank/DDBJ whole genome shotgun (WGS) entry which is preliminary data.</text>
</comment>
<feature type="compositionally biased region" description="Low complexity" evidence="4">
    <location>
        <begin position="48"/>
        <end position="58"/>
    </location>
</feature>
<proteinExistence type="inferred from homology"/>
<dbReference type="Proteomes" id="UP000240996">
    <property type="component" value="Unassembled WGS sequence"/>
</dbReference>
<dbReference type="InterPro" id="IPR028081">
    <property type="entry name" value="Leu-bd"/>
</dbReference>
<name>A0A2T4YQT7_9SPHN</name>
<evidence type="ECO:0000313" key="7">
    <source>
        <dbReference type="Proteomes" id="UP000240996"/>
    </source>
</evidence>
<accession>A0A2T4YQT7</accession>
<evidence type="ECO:0000313" key="6">
    <source>
        <dbReference type="EMBL" id="PTM45880.1"/>
    </source>
</evidence>
<comment type="similarity">
    <text evidence="1">Belongs to the leucine-binding protein family.</text>
</comment>
<dbReference type="EMBL" id="PZZN01000002">
    <property type="protein sequence ID" value="PTM45880.1"/>
    <property type="molecule type" value="Genomic_DNA"/>
</dbReference>
<keyword evidence="2" id="KW-0732">Signal</keyword>
<dbReference type="InterPro" id="IPR051010">
    <property type="entry name" value="BCAA_transport"/>
</dbReference>
<gene>
    <name evidence="6" type="ORF">C8J24_2113</name>
</gene>
<organism evidence="6 7">
    <name type="scientific">Sphingomonas aerolata</name>
    <dbReference type="NCBI Taxonomy" id="185951"/>
    <lineage>
        <taxon>Bacteria</taxon>
        <taxon>Pseudomonadati</taxon>
        <taxon>Pseudomonadota</taxon>
        <taxon>Alphaproteobacteria</taxon>
        <taxon>Sphingomonadales</taxon>
        <taxon>Sphingomonadaceae</taxon>
        <taxon>Sphingomonas</taxon>
    </lineage>
</organism>
<keyword evidence="3" id="KW-0029">Amino-acid transport</keyword>
<keyword evidence="7" id="KW-1185">Reference proteome</keyword>
<evidence type="ECO:0000259" key="5">
    <source>
        <dbReference type="Pfam" id="PF13458"/>
    </source>
</evidence>
<dbReference type="PANTHER" id="PTHR30483:SF6">
    <property type="entry name" value="PERIPLASMIC BINDING PROTEIN OF ABC TRANSPORTER FOR NATURAL AMINO ACIDS"/>
    <property type="match status" value="1"/>
</dbReference>
<feature type="domain" description="Leucine-binding protein" evidence="5">
    <location>
        <begin position="73"/>
        <end position="389"/>
    </location>
</feature>
<dbReference type="GO" id="GO:0006865">
    <property type="term" value="P:amino acid transport"/>
    <property type="evidence" value="ECO:0007669"/>
    <property type="project" value="UniProtKB-KW"/>
</dbReference>
<evidence type="ECO:0000256" key="4">
    <source>
        <dbReference type="SAM" id="MobiDB-lite"/>
    </source>
</evidence>